<protein>
    <submittedName>
        <fullName evidence="1">Uncharacterized protein</fullName>
    </submittedName>
</protein>
<reference evidence="1" key="2">
    <citation type="journal article" date="2015" name="Fish Shellfish Immunol.">
        <title>Early steps in the European eel (Anguilla anguilla)-Vibrio vulnificus interaction in the gills: Role of the RtxA13 toxin.</title>
        <authorList>
            <person name="Callol A."/>
            <person name="Pajuelo D."/>
            <person name="Ebbesson L."/>
            <person name="Teles M."/>
            <person name="MacKenzie S."/>
            <person name="Amaro C."/>
        </authorList>
    </citation>
    <scope>NUCLEOTIDE SEQUENCE</scope>
</reference>
<name>A0A0E9TWZ9_ANGAN</name>
<dbReference type="EMBL" id="GBXM01050590">
    <property type="protein sequence ID" value="JAH57987.1"/>
    <property type="molecule type" value="Transcribed_RNA"/>
</dbReference>
<reference evidence="1" key="1">
    <citation type="submission" date="2014-11" db="EMBL/GenBank/DDBJ databases">
        <authorList>
            <person name="Amaro Gonzalez C."/>
        </authorList>
    </citation>
    <scope>NUCLEOTIDE SEQUENCE</scope>
</reference>
<proteinExistence type="predicted"/>
<accession>A0A0E9TWZ9</accession>
<evidence type="ECO:0000313" key="1">
    <source>
        <dbReference type="EMBL" id="JAH57987.1"/>
    </source>
</evidence>
<organism evidence="1">
    <name type="scientific">Anguilla anguilla</name>
    <name type="common">European freshwater eel</name>
    <name type="synonym">Muraena anguilla</name>
    <dbReference type="NCBI Taxonomy" id="7936"/>
    <lineage>
        <taxon>Eukaryota</taxon>
        <taxon>Metazoa</taxon>
        <taxon>Chordata</taxon>
        <taxon>Craniata</taxon>
        <taxon>Vertebrata</taxon>
        <taxon>Euteleostomi</taxon>
        <taxon>Actinopterygii</taxon>
        <taxon>Neopterygii</taxon>
        <taxon>Teleostei</taxon>
        <taxon>Anguilliformes</taxon>
        <taxon>Anguillidae</taxon>
        <taxon>Anguilla</taxon>
    </lineage>
</organism>
<sequence length="15" mass="1847">MRELYVNLHCISLKQ</sequence>